<sequence length="621" mass="68041">MKARKNTSERYTITLAHGSLRGIAVSLQAALLPLAIIIFTAGWYLFDFDVMLAGVACLFVANVLYACLNLRDRLLFLFLHAGIALFLLSRPLIAEFDEKLTWKLSSPEATFFALAALFISLACCFIGDVVFSACVSYNKRRVAQRAQLRPTLVCDALQQADQQGESAAETHADGRVFRHESARLLSVRFSLAGLTNTLASSEKVRCLRIATALLFIVCLVGALAEGAILVVHMRGMHYEEFYLTSTSDYVPWSIDLLKVMLPYMLCGYLATLPRRRPATLALTAFIITAIPMLMIGSRADFVIDVLFAALYCVLRQIIDTDERWITRRVVIAAVILIPVGIFALGMMDYIRSDKANPEFTFARQIVDALYKQGVSFTILGHGFDVNGQIQDLGFKFYSMGGVITNFTQGFIGTTFFGFHDLGSANSPDLALYGNSYAHAMSYFAHPNYLGGEGYGSSYLLELYADFGYGGIAVGSFVISFCLGALSRSIGRSWFWGMIALISSQLVFHMPRGYAGEWIDFMITTRFLLAVVLIICLAALVAFAMRGWVKDCTTHIPSLMTVAPRLSGKVPLHDTITSSGLAVGSQAGAGHLVDNPARGTPATFNSFGIPLVSAILVPKQKR</sequence>
<evidence type="ECO:0000313" key="2">
    <source>
        <dbReference type="EMBL" id="ACU94305.1"/>
    </source>
</evidence>
<dbReference type="Pfam" id="PF14296">
    <property type="entry name" value="O-ag_pol_Wzy"/>
    <property type="match status" value="2"/>
</dbReference>
<keyword evidence="3" id="KW-1185">Reference proteome</keyword>
<dbReference type="EMBL" id="CP001682">
    <property type="protein sequence ID" value="ACU94305.1"/>
    <property type="molecule type" value="Genomic_DNA"/>
</dbReference>
<keyword evidence="1" id="KW-0472">Membrane</keyword>
<evidence type="ECO:0000256" key="1">
    <source>
        <dbReference type="SAM" id="Phobius"/>
    </source>
</evidence>
<feature type="transmembrane region" description="Helical" evidence="1">
    <location>
        <begin position="492"/>
        <end position="510"/>
    </location>
</feature>
<feature type="transmembrane region" description="Helical" evidence="1">
    <location>
        <begin position="466"/>
        <end position="485"/>
    </location>
</feature>
<feature type="transmembrane region" description="Helical" evidence="1">
    <location>
        <begin position="209"/>
        <end position="232"/>
    </location>
</feature>
<dbReference type="OrthoDB" id="1938692at2"/>
<dbReference type="KEGG" id="ccu:Ccur_05880"/>
<feature type="transmembrane region" description="Helical" evidence="1">
    <location>
        <begin position="75"/>
        <end position="93"/>
    </location>
</feature>
<feature type="transmembrane region" description="Helical" evidence="1">
    <location>
        <begin position="330"/>
        <end position="350"/>
    </location>
</feature>
<feature type="transmembrane region" description="Helical" evidence="1">
    <location>
        <begin position="278"/>
        <end position="295"/>
    </location>
</feature>
<dbReference type="RefSeq" id="WP_012802993.1">
    <property type="nucleotide sequence ID" value="NC_013170.1"/>
</dbReference>
<feature type="transmembrane region" description="Helical" evidence="1">
    <location>
        <begin position="252"/>
        <end position="271"/>
    </location>
</feature>
<protein>
    <recommendedName>
        <fullName evidence="4">O-antigen polysaccharide polymerase Wzy</fullName>
    </recommendedName>
</protein>
<organism evidence="2 3">
    <name type="scientific">Cryptobacterium curtum (strain ATCC 700683 / DSM 15641 / CCUG 43107 / 12-3)</name>
    <dbReference type="NCBI Taxonomy" id="469378"/>
    <lineage>
        <taxon>Bacteria</taxon>
        <taxon>Bacillati</taxon>
        <taxon>Actinomycetota</taxon>
        <taxon>Coriobacteriia</taxon>
        <taxon>Eggerthellales</taxon>
        <taxon>Eggerthellaceae</taxon>
        <taxon>Cryptobacterium</taxon>
    </lineage>
</organism>
<dbReference type="STRING" id="469378.Ccur_05880"/>
<dbReference type="HOGENOM" id="CLU_030253_1_0_11"/>
<keyword evidence="1" id="KW-0812">Transmembrane</keyword>
<keyword evidence="1" id="KW-1133">Transmembrane helix</keyword>
<accession>C7MN15</accession>
<feature type="transmembrane region" description="Helical" evidence="1">
    <location>
        <begin position="50"/>
        <end position="68"/>
    </location>
</feature>
<feature type="transmembrane region" description="Helical" evidence="1">
    <location>
        <begin position="20"/>
        <end position="44"/>
    </location>
</feature>
<evidence type="ECO:0008006" key="4">
    <source>
        <dbReference type="Google" id="ProtNLM"/>
    </source>
</evidence>
<dbReference type="Proteomes" id="UP000000954">
    <property type="component" value="Chromosome"/>
</dbReference>
<dbReference type="eggNOG" id="ENOG502Z9BQ">
    <property type="taxonomic scope" value="Bacteria"/>
</dbReference>
<gene>
    <name evidence="2" type="ordered locus">Ccur_05880</name>
</gene>
<feature type="transmembrane region" description="Helical" evidence="1">
    <location>
        <begin position="522"/>
        <end position="544"/>
    </location>
</feature>
<dbReference type="AlphaFoldDB" id="C7MN15"/>
<feature type="transmembrane region" description="Helical" evidence="1">
    <location>
        <begin position="113"/>
        <end position="135"/>
    </location>
</feature>
<dbReference type="InterPro" id="IPR029468">
    <property type="entry name" value="O-ag_pol_Wzy"/>
</dbReference>
<name>C7MN15_CRYCD</name>
<evidence type="ECO:0000313" key="3">
    <source>
        <dbReference type="Proteomes" id="UP000000954"/>
    </source>
</evidence>
<dbReference type="NCBIfam" id="TIGR04370">
    <property type="entry name" value="glyco_rpt_poly"/>
    <property type="match status" value="1"/>
</dbReference>
<reference evidence="2 3" key="1">
    <citation type="journal article" date="2009" name="Stand. Genomic Sci.">
        <title>Complete genome sequence of Cryptobacterium curtum type strain (12-3).</title>
        <authorList>
            <person name="Mavrommatis K."/>
            <person name="Pukall R."/>
            <person name="Rohde C."/>
            <person name="Chen F."/>
            <person name="Sims D."/>
            <person name="Brettin T."/>
            <person name="Kuske C."/>
            <person name="Detter J.C."/>
            <person name="Han C."/>
            <person name="Lapidus A."/>
            <person name="Copeland A."/>
            <person name="Glavina Del Rio T."/>
            <person name="Nolan M."/>
            <person name="Lucas S."/>
            <person name="Tice H."/>
            <person name="Cheng J.F."/>
            <person name="Bruce D."/>
            <person name="Goodwin L."/>
            <person name="Pitluck S."/>
            <person name="Ovchinnikova G."/>
            <person name="Pati A."/>
            <person name="Ivanova N."/>
            <person name="Chen A."/>
            <person name="Palaniappan K."/>
            <person name="Chain P."/>
            <person name="D'haeseleer P."/>
            <person name="Goker M."/>
            <person name="Bristow J."/>
            <person name="Eisen J.A."/>
            <person name="Markowitz V."/>
            <person name="Hugenholtz P."/>
            <person name="Rohde M."/>
            <person name="Klenk H.P."/>
            <person name="Kyrpides N.C."/>
        </authorList>
    </citation>
    <scope>NUCLEOTIDE SEQUENCE [LARGE SCALE GENOMIC DNA]</scope>
    <source>
        <strain evidence="3">ATCC 700683 / DSM 15641 / 12-3</strain>
    </source>
</reference>
<proteinExistence type="predicted"/>